<gene>
    <name evidence="9" type="ORF">CCYN2B_280008</name>
</gene>
<keyword evidence="3" id="KW-0732">Signal</keyword>
<evidence type="ECO:0000256" key="1">
    <source>
        <dbReference type="ARBA" id="ARBA00004442"/>
    </source>
</evidence>
<evidence type="ECO:0000259" key="8">
    <source>
        <dbReference type="Pfam" id="PF14322"/>
    </source>
</evidence>
<name>A0A0B7HDE8_9FLAO</name>
<dbReference type="Proteomes" id="UP000038055">
    <property type="component" value="Unassembled WGS sequence"/>
</dbReference>
<dbReference type="InterPro" id="IPR012944">
    <property type="entry name" value="SusD_RagB_dom"/>
</dbReference>
<keyword evidence="5" id="KW-0998">Cell outer membrane</keyword>
<evidence type="ECO:0000256" key="6">
    <source>
        <dbReference type="PROSITE-ProRule" id="PRU00339"/>
    </source>
</evidence>
<dbReference type="InterPro" id="IPR033985">
    <property type="entry name" value="SusD-like_N"/>
</dbReference>
<dbReference type="RefSeq" id="WP_041992032.1">
    <property type="nucleotide sequence ID" value="NZ_BOQH01000002.1"/>
</dbReference>
<dbReference type="Pfam" id="PF14322">
    <property type="entry name" value="SusD-like_3"/>
    <property type="match status" value="1"/>
</dbReference>
<evidence type="ECO:0000256" key="2">
    <source>
        <dbReference type="ARBA" id="ARBA00006275"/>
    </source>
</evidence>
<dbReference type="PROSITE" id="PS51257">
    <property type="entry name" value="PROKAR_LIPOPROTEIN"/>
    <property type="match status" value="1"/>
</dbReference>
<evidence type="ECO:0000259" key="7">
    <source>
        <dbReference type="Pfam" id="PF07980"/>
    </source>
</evidence>
<dbReference type="AlphaFoldDB" id="A0A0B7HDE8"/>
<feature type="domain" description="RagB/SusD" evidence="7">
    <location>
        <begin position="282"/>
        <end position="423"/>
    </location>
</feature>
<keyword evidence="6" id="KW-0802">TPR repeat</keyword>
<evidence type="ECO:0000313" key="10">
    <source>
        <dbReference type="Proteomes" id="UP000038055"/>
    </source>
</evidence>
<comment type="similarity">
    <text evidence="2">Belongs to the SusD family.</text>
</comment>
<dbReference type="InterPro" id="IPR019734">
    <property type="entry name" value="TPR_rpt"/>
</dbReference>
<reference evidence="10" key="1">
    <citation type="submission" date="2015-01" db="EMBL/GenBank/DDBJ databases">
        <authorList>
            <person name="MANFREDI Pablo"/>
        </authorList>
    </citation>
    <scope>NUCLEOTIDE SEQUENCE [LARGE SCALE GENOMIC DNA]</scope>
    <source>
        <strain evidence="10">Ccyn2B</strain>
    </source>
</reference>
<dbReference type="Pfam" id="PF07980">
    <property type="entry name" value="SusD_RagB"/>
    <property type="match status" value="1"/>
</dbReference>
<feature type="repeat" description="TPR" evidence="6">
    <location>
        <begin position="213"/>
        <end position="246"/>
    </location>
</feature>
<evidence type="ECO:0000313" key="9">
    <source>
        <dbReference type="EMBL" id="CEN35608.1"/>
    </source>
</evidence>
<keyword evidence="4" id="KW-0472">Membrane</keyword>
<sequence length="445" mass="50955">MKKLYFLTILIGIVTSCDKYLDIEPKGSVIPTTVEDYDLLMNSVHSTSNESLLALTADDFNIESEEIDIKHPDNQEFQLYSWGDLRFYNPTYPVNAWNSPYANIYTNNKVINEVMQSNLSMGYSEADKLSIQAAAYYNRALDYFFLTNIFAKAYSSSANTDLSVPIVTIADATQTGLDRASVSQVYDFIISDLEKAMENLPAKSKTHIRPNIGSAYSLLSRVYLYKGDYEKSLEYANKAIRITSVLLGDYVNSDPKTIDKIYRKEQYSVRYFGSTRAYQGAVSAALKNILDTKQDTRYYQFFTYYADYGREFKTTRTEPNAAPSVGEMYVTRAECYARLGKKDLAIADLNTLREKRLKNYTPLQSADFSSDKDLIKFCLEERRRETFQSHLRLFDVKRMNLEPDFATTLVKEFQGETYKAEPNSGKLVLPIPAQVMKFNPSWKNN</sequence>
<organism evidence="9 10">
    <name type="scientific">Capnocytophaga cynodegmi</name>
    <dbReference type="NCBI Taxonomy" id="28189"/>
    <lineage>
        <taxon>Bacteria</taxon>
        <taxon>Pseudomonadati</taxon>
        <taxon>Bacteroidota</taxon>
        <taxon>Flavobacteriia</taxon>
        <taxon>Flavobacteriales</taxon>
        <taxon>Flavobacteriaceae</taxon>
        <taxon>Capnocytophaga</taxon>
    </lineage>
</organism>
<dbReference type="PROSITE" id="PS50005">
    <property type="entry name" value="TPR"/>
    <property type="match status" value="1"/>
</dbReference>
<dbReference type="GO" id="GO:0009279">
    <property type="term" value="C:cell outer membrane"/>
    <property type="evidence" value="ECO:0007669"/>
    <property type="project" value="UniProtKB-SubCell"/>
</dbReference>
<proteinExistence type="inferred from homology"/>
<dbReference type="Gene3D" id="1.25.40.390">
    <property type="match status" value="2"/>
</dbReference>
<keyword evidence="10" id="KW-1185">Reference proteome</keyword>
<comment type="subcellular location">
    <subcellularLocation>
        <location evidence="1">Cell outer membrane</location>
    </subcellularLocation>
</comment>
<evidence type="ECO:0000256" key="5">
    <source>
        <dbReference type="ARBA" id="ARBA00023237"/>
    </source>
</evidence>
<dbReference type="InterPro" id="IPR011990">
    <property type="entry name" value="TPR-like_helical_dom_sf"/>
</dbReference>
<dbReference type="SMART" id="SM00028">
    <property type="entry name" value="TPR"/>
    <property type="match status" value="2"/>
</dbReference>
<dbReference type="EMBL" id="CDOD01000021">
    <property type="protein sequence ID" value="CEN35608.1"/>
    <property type="molecule type" value="Genomic_DNA"/>
</dbReference>
<dbReference type="SUPFAM" id="SSF48452">
    <property type="entry name" value="TPR-like"/>
    <property type="match status" value="1"/>
</dbReference>
<dbReference type="STRING" id="28189.CCYN74_50028"/>
<protein>
    <submittedName>
        <fullName evidence="9">Putative Tetratricopeptide repeat protein</fullName>
    </submittedName>
</protein>
<evidence type="ECO:0000256" key="4">
    <source>
        <dbReference type="ARBA" id="ARBA00023136"/>
    </source>
</evidence>
<accession>A0A0B7HDE8</accession>
<feature type="domain" description="SusD-like N-terminal" evidence="8">
    <location>
        <begin position="19"/>
        <end position="224"/>
    </location>
</feature>
<evidence type="ECO:0000256" key="3">
    <source>
        <dbReference type="ARBA" id="ARBA00022729"/>
    </source>
</evidence>